<dbReference type="WBParaSite" id="ES5_v2.g21914.t1">
    <property type="protein sequence ID" value="ES5_v2.g21914.t1"/>
    <property type="gene ID" value="ES5_v2.g21914"/>
</dbReference>
<organism evidence="1 2">
    <name type="scientific">Panagrolaimus sp. ES5</name>
    <dbReference type="NCBI Taxonomy" id="591445"/>
    <lineage>
        <taxon>Eukaryota</taxon>
        <taxon>Metazoa</taxon>
        <taxon>Ecdysozoa</taxon>
        <taxon>Nematoda</taxon>
        <taxon>Chromadorea</taxon>
        <taxon>Rhabditida</taxon>
        <taxon>Tylenchina</taxon>
        <taxon>Panagrolaimomorpha</taxon>
        <taxon>Panagrolaimoidea</taxon>
        <taxon>Panagrolaimidae</taxon>
        <taxon>Panagrolaimus</taxon>
    </lineage>
</organism>
<evidence type="ECO:0000313" key="1">
    <source>
        <dbReference type="Proteomes" id="UP000887579"/>
    </source>
</evidence>
<name>A0AC34FWZ7_9BILA</name>
<protein>
    <submittedName>
        <fullName evidence="2">Uncharacterized protein</fullName>
    </submittedName>
</protein>
<reference evidence="2" key="1">
    <citation type="submission" date="2022-11" db="UniProtKB">
        <authorList>
            <consortium name="WormBaseParasite"/>
        </authorList>
    </citation>
    <scope>IDENTIFICATION</scope>
</reference>
<evidence type="ECO:0000313" key="2">
    <source>
        <dbReference type="WBParaSite" id="ES5_v2.g21914.t1"/>
    </source>
</evidence>
<sequence>MLLNAFSNRNNKTKLTTNPFDEIDDFDPTHEEDEQETFVVAEQEMDVTDSLGDNSKFDEAEEEEESAAKESVVDSDGEKYVNL</sequence>
<dbReference type="Proteomes" id="UP000887579">
    <property type="component" value="Unplaced"/>
</dbReference>
<accession>A0AC34FWZ7</accession>
<proteinExistence type="predicted"/>